<accession>W9UWC8</accession>
<dbReference type="Proteomes" id="UP000019464">
    <property type="component" value="Unassembled WGS sequence"/>
</dbReference>
<feature type="compositionally biased region" description="Polar residues" evidence="2">
    <location>
        <begin position="79"/>
        <end position="88"/>
    </location>
</feature>
<proteinExistence type="predicted"/>
<dbReference type="RefSeq" id="WP_036514922.1">
    <property type="nucleotide sequence ID" value="NZ_AONB01000042.1"/>
</dbReference>
<feature type="region of interest" description="Disordered" evidence="2">
    <location>
        <begin position="78"/>
        <end position="100"/>
    </location>
</feature>
<evidence type="ECO:0000313" key="4">
    <source>
        <dbReference type="Proteomes" id="UP000019464"/>
    </source>
</evidence>
<dbReference type="EMBL" id="AONB01000042">
    <property type="protein sequence ID" value="EXJ09036.1"/>
    <property type="molecule type" value="Genomic_DNA"/>
</dbReference>
<sequence length="100" mass="11327">MTKKTIEQQILEQEARLARLRKKKDAELTQIKIIVGALMLNAAQCDSELAMTMHNYLSSTASDRDKERLQETLKELLKLSTNSKNQPQAEPDADGWLNQG</sequence>
<feature type="coiled-coil region" evidence="1">
    <location>
        <begin position="3"/>
        <end position="30"/>
    </location>
</feature>
<evidence type="ECO:0000256" key="1">
    <source>
        <dbReference type="SAM" id="Coils"/>
    </source>
</evidence>
<comment type="caution">
    <text evidence="3">The sequence shown here is derived from an EMBL/GenBank/DDBJ whole genome shotgun (WGS) entry which is preliminary data.</text>
</comment>
<dbReference type="STRING" id="1229521.D791_04035"/>
<reference evidence="4" key="1">
    <citation type="submission" date="2012-11" db="EMBL/GenBank/DDBJ databases">
        <authorList>
            <person name="Singh A."/>
            <person name="Pinnaka A.K."/>
            <person name="Vaidya B."/>
        </authorList>
    </citation>
    <scope>NUCLEOTIDE SEQUENCE [LARGE SCALE GENOMIC DNA]</scope>
    <source>
        <strain evidence="4">AK23</strain>
    </source>
</reference>
<reference evidence="3 4" key="2">
    <citation type="journal article" date="2015" name="Syst. Appl. Microbiol.">
        <title>Nitrincola nitratireducens sp. nov. isolated from a haloalkaline crater lake.</title>
        <authorList>
            <person name="Singh A."/>
            <person name="Vaidya B."/>
            <person name="Tanuku N.R."/>
            <person name="Pinnaka A.K."/>
        </authorList>
    </citation>
    <scope>NUCLEOTIDE SEQUENCE [LARGE SCALE GENOMIC DNA]</scope>
    <source>
        <strain evidence="3 4">AK23</strain>
    </source>
</reference>
<evidence type="ECO:0000256" key="2">
    <source>
        <dbReference type="SAM" id="MobiDB-lite"/>
    </source>
</evidence>
<gene>
    <name evidence="3" type="ORF">D791_04035</name>
</gene>
<evidence type="ECO:0008006" key="5">
    <source>
        <dbReference type="Google" id="ProtNLM"/>
    </source>
</evidence>
<evidence type="ECO:0000313" key="3">
    <source>
        <dbReference type="EMBL" id="EXJ09036.1"/>
    </source>
</evidence>
<keyword evidence="1" id="KW-0175">Coiled coil</keyword>
<dbReference type="AlphaFoldDB" id="W9UWC8"/>
<protein>
    <recommendedName>
        <fullName evidence="5">Mobilization protein</fullName>
    </recommendedName>
</protein>
<organism evidence="3 4">
    <name type="scientific">Nitrincola nitratireducens</name>
    <dbReference type="NCBI Taxonomy" id="1229521"/>
    <lineage>
        <taxon>Bacteria</taxon>
        <taxon>Pseudomonadati</taxon>
        <taxon>Pseudomonadota</taxon>
        <taxon>Gammaproteobacteria</taxon>
        <taxon>Oceanospirillales</taxon>
        <taxon>Oceanospirillaceae</taxon>
        <taxon>Nitrincola</taxon>
    </lineage>
</organism>
<keyword evidence="4" id="KW-1185">Reference proteome</keyword>
<name>W9UWC8_9GAMM</name>